<reference evidence="9 10" key="1">
    <citation type="submission" date="2023-08" db="EMBL/GenBank/DDBJ databases">
        <title>Helicovermis profunda gen. nov., sp. nov., a novel mesophilic, fermentative bacterium within the Bacillota from a deep-sea hydrothermal vent chimney.</title>
        <authorList>
            <person name="Miyazaki U."/>
            <person name="Mizutani D."/>
            <person name="Hashimoto Y."/>
            <person name="Tame A."/>
            <person name="Sawayama S."/>
            <person name="Miyazaki J."/>
            <person name="Takai K."/>
            <person name="Nakagawa S."/>
        </authorList>
    </citation>
    <scope>NUCLEOTIDE SEQUENCE [LARGE SCALE GENOMIC DNA]</scope>
    <source>
        <strain evidence="9 10">S502</strain>
    </source>
</reference>
<dbReference type="GO" id="GO:0032259">
    <property type="term" value="P:methylation"/>
    <property type="evidence" value="ECO:0007669"/>
    <property type="project" value="UniProtKB-KW"/>
</dbReference>
<evidence type="ECO:0000256" key="5">
    <source>
        <dbReference type="ARBA" id="ARBA00023244"/>
    </source>
</evidence>
<dbReference type="SUPFAM" id="SSF53790">
    <property type="entry name" value="Tetrapyrrole methylase"/>
    <property type="match status" value="1"/>
</dbReference>
<dbReference type="InterPro" id="IPR003754">
    <property type="entry name" value="4pyrrol_synth_uPrphyn_synth"/>
</dbReference>
<dbReference type="PANTHER" id="PTHR45790:SF3">
    <property type="entry name" value="S-ADENOSYL-L-METHIONINE-DEPENDENT UROPORPHYRINOGEN III METHYLTRANSFERASE, CHLOROPLASTIC"/>
    <property type="match status" value="1"/>
</dbReference>
<comment type="similarity">
    <text evidence="6">Belongs to the precorrin methyltransferase family.</text>
</comment>
<dbReference type="Gene3D" id="3.30.950.10">
    <property type="entry name" value="Methyltransferase, Cobalt-precorrin-4 Transmethylase, Domain 2"/>
    <property type="match status" value="1"/>
</dbReference>
<evidence type="ECO:0000259" key="8">
    <source>
        <dbReference type="Pfam" id="PF02602"/>
    </source>
</evidence>
<dbReference type="CDD" id="cd11642">
    <property type="entry name" value="SUMT"/>
    <property type="match status" value="1"/>
</dbReference>
<sequence>MKNKVYLVGAGPGDINLITVKGKKLIEKADVLIYDRLANKKFLQYKKDDCELYYVGKASSNHTLTQDEINKLIVNKAKENLLVVRLKGGDPYVFGRGAEEGEFLLKNDLDFEVVPGITSAIGGLAYAGIPITHRDFASSFHVFTGHFKSDDRDHNWDAIALLKGTLVFLMGLSNVKNICSNLESYGKSKETPVAIISNATRTNQEIIRGTIENISEVLAKSSIVSPALLVVGDVVNLSKILSSPLDGKLRGKKIIVTRSRKQSSSLTSSLESFGANVIEMPAIKIKKILKENEFKIHINELSKITHIIFTSVNGVEIYFEELLKNNYDARKLAGIKIVAIGSSTRNKLKQYGIIADIMPKKFVAEEVFKSIKGTIDSSSYVVLPRAKGSRKYLLDEISSICKTKEILLYESIKDEELIKTDISEVENTDYITFTSSSTVKNFIESFDTKSVDLINTKKIISIGPITSATLKEYGVNNVIEADEYTIDGIIDVLLKDNEVKNV</sequence>
<name>A0AAU9EQH9_9FIRM</name>
<keyword evidence="2 6" id="KW-0489">Methyltransferase</keyword>
<dbReference type="FunFam" id="3.30.950.10:FF:000001">
    <property type="entry name" value="Siroheme synthase"/>
    <property type="match status" value="1"/>
</dbReference>
<dbReference type="NCBIfam" id="NF004790">
    <property type="entry name" value="PRK06136.1"/>
    <property type="match status" value="1"/>
</dbReference>
<dbReference type="KEGG" id="hprf:HLPR_10660"/>
<dbReference type="RefSeq" id="WP_338537041.1">
    <property type="nucleotide sequence ID" value="NZ_AP028654.1"/>
</dbReference>
<dbReference type="NCBIfam" id="TIGR01469">
    <property type="entry name" value="cobA_cysG_Cterm"/>
    <property type="match status" value="1"/>
</dbReference>
<evidence type="ECO:0000256" key="6">
    <source>
        <dbReference type="RuleBase" id="RU003960"/>
    </source>
</evidence>
<feature type="domain" description="Tetrapyrrole biosynthesis uroporphyrinogen III synthase" evidence="8">
    <location>
        <begin position="266"/>
        <end position="490"/>
    </location>
</feature>
<dbReference type="InterPro" id="IPR014777">
    <property type="entry name" value="4pyrrole_Mease_sub1"/>
</dbReference>
<feature type="domain" description="Tetrapyrrole methylase" evidence="7">
    <location>
        <begin position="4"/>
        <end position="214"/>
    </location>
</feature>
<evidence type="ECO:0000313" key="10">
    <source>
        <dbReference type="Proteomes" id="UP001321786"/>
    </source>
</evidence>
<dbReference type="Pfam" id="PF02602">
    <property type="entry name" value="HEM4"/>
    <property type="match status" value="1"/>
</dbReference>
<dbReference type="InterPro" id="IPR014776">
    <property type="entry name" value="4pyrrole_Mease_sub2"/>
</dbReference>
<keyword evidence="4" id="KW-0949">S-adenosyl-L-methionine</keyword>
<dbReference type="InterPro" id="IPR036108">
    <property type="entry name" value="4pyrrol_syn_uPrphyn_synt_sf"/>
</dbReference>
<dbReference type="FunFam" id="3.40.1010.10:FF:000001">
    <property type="entry name" value="Siroheme synthase"/>
    <property type="match status" value="1"/>
</dbReference>
<dbReference type="InterPro" id="IPR050161">
    <property type="entry name" value="Siro_Cobalamin_biosynth"/>
</dbReference>
<accession>A0AAU9EQH9</accession>
<keyword evidence="5" id="KW-0627">Porphyrin biosynthesis</keyword>
<dbReference type="EMBL" id="AP028654">
    <property type="protein sequence ID" value="BEP28735.1"/>
    <property type="molecule type" value="Genomic_DNA"/>
</dbReference>
<dbReference type="Pfam" id="PF00590">
    <property type="entry name" value="TP_methylase"/>
    <property type="match status" value="1"/>
</dbReference>
<keyword evidence="10" id="KW-1185">Reference proteome</keyword>
<evidence type="ECO:0000256" key="2">
    <source>
        <dbReference type="ARBA" id="ARBA00022603"/>
    </source>
</evidence>
<dbReference type="InterPro" id="IPR035996">
    <property type="entry name" value="4pyrrol_Methylase_sf"/>
</dbReference>
<dbReference type="CDD" id="cd06578">
    <property type="entry name" value="HemD"/>
    <property type="match status" value="1"/>
</dbReference>
<dbReference type="PROSITE" id="PS00839">
    <property type="entry name" value="SUMT_1"/>
    <property type="match status" value="1"/>
</dbReference>
<dbReference type="Gene3D" id="3.40.50.10090">
    <property type="match status" value="2"/>
</dbReference>
<dbReference type="Gene3D" id="3.40.1010.10">
    <property type="entry name" value="Cobalt-precorrin-4 Transmethylase, Domain 1"/>
    <property type="match status" value="1"/>
</dbReference>
<dbReference type="InterPro" id="IPR000878">
    <property type="entry name" value="4pyrrol_Mease"/>
</dbReference>
<dbReference type="EC" id="2.1.1.107" evidence="1"/>
<dbReference type="GO" id="GO:0019354">
    <property type="term" value="P:siroheme biosynthetic process"/>
    <property type="evidence" value="ECO:0007669"/>
    <property type="project" value="InterPro"/>
</dbReference>
<evidence type="ECO:0000256" key="1">
    <source>
        <dbReference type="ARBA" id="ARBA00012162"/>
    </source>
</evidence>
<organism evidence="9 10">
    <name type="scientific">Helicovermis profundi</name>
    <dbReference type="NCBI Taxonomy" id="3065157"/>
    <lineage>
        <taxon>Bacteria</taxon>
        <taxon>Bacillati</taxon>
        <taxon>Bacillota</taxon>
        <taxon>Clostridia</taxon>
        <taxon>Helicovermis</taxon>
    </lineage>
</organism>
<dbReference type="SUPFAM" id="SSF69618">
    <property type="entry name" value="HemD-like"/>
    <property type="match status" value="1"/>
</dbReference>
<evidence type="ECO:0000256" key="3">
    <source>
        <dbReference type="ARBA" id="ARBA00022679"/>
    </source>
</evidence>
<proteinExistence type="inferred from homology"/>
<evidence type="ECO:0000313" key="9">
    <source>
        <dbReference type="EMBL" id="BEP28735.1"/>
    </source>
</evidence>
<gene>
    <name evidence="9" type="primary">cobA</name>
    <name evidence="9" type="ORF">HLPR_10660</name>
</gene>
<dbReference type="InterPro" id="IPR006366">
    <property type="entry name" value="CobA/CysG_C"/>
</dbReference>
<dbReference type="AlphaFoldDB" id="A0AAU9EQH9"/>
<dbReference type="GO" id="GO:0004852">
    <property type="term" value="F:uroporphyrinogen-III synthase activity"/>
    <property type="evidence" value="ECO:0007669"/>
    <property type="project" value="InterPro"/>
</dbReference>
<dbReference type="PROSITE" id="PS00840">
    <property type="entry name" value="SUMT_2"/>
    <property type="match status" value="1"/>
</dbReference>
<dbReference type="PANTHER" id="PTHR45790">
    <property type="entry name" value="SIROHEME SYNTHASE-RELATED"/>
    <property type="match status" value="1"/>
</dbReference>
<dbReference type="InterPro" id="IPR003043">
    <property type="entry name" value="Uropor_MeTrfase_CS"/>
</dbReference>
<keyword evidence="3 6" id="KW-0808">Transferase</keyword>
<evidence type="ECO:0000256" key="4">
    <source>
        <dbReference type="ARBA" id="ARBA00022691"/>
    </source>
</evidence>
<dbReference type="GO" id="GO:0004851">
    <property type="term" value="F:uroporphyrin-III C-methyltransferase activity"/>
    <property type="evidence" value="ECO:0007669"/>
    <property type="project" value="UniProtKB-EC"/>
</dbReference>
<protein>
    <recommendedName>
        <fullName evidence="1">uroporphyrinogen-III C-methyltransferase</fullName>
        <ecNumber evidence="1">2.1.1.107</ecNumber>
    </recommendedName>
</protein>
<evidence type="ECO:0000259" key="7">
    <source>
        <dbReference type="Pfam" id="PF00590"/>
    </source>
</evidence>
<dbReference type="Proteomes" id="UP001321786">
    <property type="component" value="Chromosome"/>
</dbReference>